<dbReference type="OrthoDB" id="271604at2759"/>
<reference evidence="13 14" key="1">
    <citation type="submission" date="2015-03" db="EMBL/GenBank/DDBJ databases">
        <authorList>
            <person name="Radwan O."/>
            <person name="Al-Naeli F.A."/>
            <person name="Rendon G.A."/>
            <person name="Fields C."/>
        </authorList>
    </citation>
    <scope>NUCLEOTIDE SEQUENCE [LARGE SCALE GENOMIC DNA]</scope>
    <source>
        <strain evidence="13">CR-DP1</strain>
    </source>
</reference>
<dbReference type="EC" id="3.4.26.1" evidence="10"/>
<protein>
    <recommendedName>
        <fullName evidence="10">intramembrane prenyl-peptidase Rce1</fullName>
        <ecNumber evidence="10">3.4.26.1</ecNumber>
    </recommendedName>
</protein>
<comment type="similarity">
    <text evidence="2">Belongs to the peptidase U48 family.</text>
</comment>
<evidence type="ECO:0000256" key="3">
    <source>
        <dbReference type="ARBA" id="ARBA00022670"/>
    </source>
</evidence>
<feature type="non-terminal residue" evidence="13">
    <location>
        <position position="1"/>
    </location>
</feature>
<evidence type="ECO:0000259" key="12">
    <source>
        <dbReference type="Pfam" id="PF02517"/>
    </source>
</evidence>
<sequence>ILYTAVYVFPLYATKTTRPSRTLSRDSPQVIRSRIVSVALSTVLCNVASYIFISRISSWGRPDALAFMGYWPAGWSEAARTIALNSMLFAGPLFETLLIDGEWRTLVNGRAVAAVWSDWTTWRNIVVGPATEEALFRSAAVPLFVLAGISPVKTIFLTPVVFGLAHVHHFYEHRISYPNVPVVHSILRSAFQFAFTSLFGALATFFFLRTRSFLAVTLLHAQCNALGLPRLSGSVCPYWLPLNTPANSTSVRMWTAAYYVVLISGVVAWYKNLWTLSYSPQGLY</sequence>
<evidence type="ECO:0000256" key="11">
    <source>
        <dbReference type="SAM" id="Phobius"/>
    </source>
</evidence>
<feature type="domain" description="CAAX prenyl protease 2/Lysostaphin resistance protein A-like" evidence="12">
    <location>
        <begin position="119"/>
        <end position="226"/>
    </location>
</feature>
<dbReference type="GO" id="GO:0071586">
    <property type="term" value="P:CAAX-box protein processing"/>
    <property type="evidence" value="ECO:0007669"/>
    <property type="project" value="InterPro"/>
</dbReference>
<keyword evidence="14" id="KW-1185">Reference proteome</keyword>
<keyword evidence="7 11" id="KW-1133">Transmembrane helix</keyword>
<feature type="transmembrane region" description="Helical" evidence="11">
    <location>
        <begin position="143"/>
        <end position="165"/>
    </location>
</feature>
<evidence type="ECO:0000313" key="14">
    <source>
        <dbReference type="Proteomes" id="UP000033483"/>
    </source>
</evidence>
<dbReference type="GO" id="GO:0004222">
    <property type="term" value="F:metalloendopeptidase activity"/>
    <property type="evidence" value="ECO:0007669"/>
    <property type="project" value="InterPro"/>
</dbReference>
<organism evidence="13 14">
    <name type="scientific">Thielaviopsis punctulata</name>
    <dbReference type="NCBI Taxonomy" id="72032"/>
    <lineage>
        <taxon>Eukaryota</taxon>
        <taxon>Fungi</taxon>
        <taxon>Dikarya</taxon>
        <taxon>Ascomycota</taxon>
        <taxon>Pezizomycotina</taxon>
        <taxon>Sordariomycetes</taxon>
        <taxon>Hypocreomycetidae</taxon>
        <taxon>Microascales</taxon>
        <taxon>Ceratocystidaceae</taxon>
        <taxon>Thielaviopsis</taxon>
    </lineage>
</organism>
<keyword evidence="3" id="KW-0645">Protease</keyword>
<keyword evidence="8 11" id="KW-0472">Membrane</keyword>
<feature type="transmembrane region" description="Helical" evidence="11">
    <location>
        <begin position="185"/>
        <end position="208"/>
    </location>
</feature>
<evidence type="ECO:0000256" key="8">
    <source>
        <dbReference type="ARBA" id="ARBA00023136"/>
    </source>
</evidence>
<comment type="catalytic activity">
    <reaction evidence="9">
        <text>Hydrolyzes the peptide bond -P2-(S-farnesyl or geranylgeranyl)C-P1'-P2'-P3'-COOH where P1' and P2' are amino acids with aliphatic sidechains and P3' is any C-terminal residue.</text>
        <dbReference type="EC" id="3.4.26.1"/>
    </reaction>
</comment>
<dbReference type="EMBL" id="LAEV01000801">
    <property type="protein sequence ID" value="KKA29483.1"/>
    <property type="molecule type" value="Genomic_DNA"/>
</dbReference>
<accession>A0A0F4ZHW3</accession>
<keyword evidence="5" id="KW-0378">Hydrolase</keyword>
<evidence type="ECO:0000256" key="6">
    <source>
        <dbReference type="ARBA" id="ARBA00022824"/>
    </source>
</evidence>
<feature type="transmembrane region" description="Helical" evidence="11">
    <location>
        <begin position="35"/>
        <end position="53"/>
    </location>
</feature>
<dbReference type="InterPro" id="IPR003675">
    <property type="entry name" value="Rce1/LyrA-like_dom"/>
</dbReference>
<dbReference type="InterPro" id="IPR039731">
    <property type="entry name" value="Rce1"/>
</dbReference>
<dbReference type="Proteomes" id="UP000033483">
    <property type="component" value="Unassembled WGS sequence"/>
</dbReference>
<evidence type="ECO:0000256" key="10">
    <source>
        <dbReference type="ARBA" id="ARBA00049729"/>
    </source>
</evidence>
<evidence type="ECO:0000256" key="9">
    <source>
        <dbReference type="ARBA" id="ARBA00047280"/>
    </source>
</evidence>
<dbReference type="AlphaFoldDB" id="A0A0F4ZHW3"/>
<evidence type="ECO:0000256" key="1">
    <source>
        <dbReference type="ARBA" id="ARBA00004477"/>
    </source>
</evidence>
<gene>
    <name evidence="13" type="ORF">TD95_001593</name>
</gene>
<dbReference type="GO" id="GO:0005789">
    <property type="term" value="C:endoplasmic reticulum membrane"/>
    <property type="evidence" value="ECO:0007669"/>
    <property type="project" value="UniProtKB-SubCell"/>
</dbReference>
<evidence type="ECO:0000313" key="13">
    <source>
        <dbReference type="EMBL" id="KKA29483.1"/>
    </source>
</evidence>
<proteinExistence type="inferred from homology"/>
<keyword evidence="6" id="KW-0256">Endoplasmic reticulum</keyword>
<evidence type="ECO:0000256" key="4">
    <source>
        <dbReference type="ARBA" id="ARBA00022692"/>
    </source>
</evidence>
<evidence type="ECO:0000256" key="5">
    <source>
        <dbReference type="ARBA" id="ARBA00022801"/>
    </source>
</evidence>
<name>A0A0F4ZHW3_9PEZI</name>
<comment type="subcellular location">
    <subcellularLocation>
        <location evidence="1">Endoplasmic reticulum membrane</location>
        <topology evidence="1">Multi-pass membrane protein</topology>
    </subcellularLocation>
</comment>
<comment type="caution">
    <text evidence="13">The sequence shown here is derived from an EMBL/GenBank/DDBJ whole genome shotgun (WGS) entry which is preliminary data.</text>
</comment>
<evidence type="ECO:0000256" key="2">
    <source>
        <dbReference type="ARBA" id="ARBA00006897"/>
    </source>
</evidence>
<keyword evidence="4 11" id="KW-0812">Transmembrane</keyword>
<dbReference type="Pfam" id="PF02517">
    <property type="entry name" value="Rce1-like"/>
    <property type="match status" value="1"/>
</dbReference>
<evidence type="ECO:0000256" key="7">
    <source>
        <dbReference type="ARBA" id="ARBA00022989"/>
    </source>
</evidence>
<dbReference type="PANTHER" id="PTHR13046:SF0">
    <property type="entry name" value="CAAX PRENYL PROTEASE 2"/>
    <property type="match status" value="1"/>
</dbReference>
<feature type="transmembrane region" description="Helical" evidence="11">
    <location>
        <begin position="251"/>
        <end position="270"/>
    </location>
</feature>
<dbReference type="PANTHER" id="PTHR13046">
    <property type="entry name" value="PROTEASE U48 CAAX PRENYL PROTEASE RCE1"/>
    <property type="match status" value="1"/>
</dbReference>